<evidence type="ECO:0000313" key="12">
    <source>
        <dbReference type="Proteomes" id="UP000026961"/>
    </source>
</evidence>
<evidence type="ECO:0000256" key="8">
    <source>
        <dbReference type="PROSITE-ProRule" id="PRU00175"/>
    </source>
</evidence>
<dbReference type="AlphaFoldDB" id="A0A0D9ZE63"/>
<dbReference type="Gene3D" id="3.30.40.10">
    <property type="entry name" value="Zinc/RING finger domain, C3HC4 (zinc finger)"/>
    <property type="match status" value="1"/>
</dbReference>
<evidence type="ECO:0000256" key="7">
    <source>
        <dbReference type="ARBA" id="ARBA00022833"/>
    </source>
</evidence>
<dbReference type="PROSITE" id="PS50089">
    <property type="entry name" value="ZF_RING_2"/>
    <property type="match status" value="1"/>
</dbReference>
<proteinExistence type="predicted"/>
<feature type="compositionally biased region" description="Polar residues" evidence="9">
    <location>
        <begin position="236"/>
        <end position="258"/>
    </location>
</feature>
<dbReference type="HOGENOM" id="CLU_053463_0_0_1"/>
<evidence type="ECO:0000259" key="10">
    <source>
        <dbReference type="PROSITE" id="PS50089"/>
    </source>
</evidence>
<accession>A0A0D9ZE63</accession>
<organism evidence="11">
    <name type="scientific">Oryza glumipatula</name>
    <dbReference type="NCBI Taxonomy" id="40148"/>
    <lineage>
        <taxon>Eukaryota</taxon>
        <taxon>Viridiplantae</taxon>
        <taxon>Streptophyta</taxon>
        <taxon>Embryophyta</taxon>
        <taxon>Tracheophyta</taxon>
        <taxon>Spermatophyta</taxon>
        <taxon>Magnoliopsida</taxon>
        <taxon>Liliopsida</taxon>
        <taxon>Poales</taxon>
        <taxon>Poaceae</taxon>
        <taxon>BOP clade</taxon>
        <taxon>Oryzoideae</taxon>
        <taxon>Oryzeae</taxon>
        <taxon>Oryzinae</taxon>
        <taxon>Oryza</taxon>
    </lineage>
</organism>
<keyword evidence="5 8" id="KW-0863">Zinc-finger</keyword>
<sequence>MDEKVKMESKLSSAAAFVEGGVQDACDDACSICLEAFCDNDPSTVTSCKHEYHLQCILEWCQRSSQCPMCWQPISMKDPMSQELLEAVEQERNIRANRSNTAAVFHHPVLGDFEVPVGADDAELEERIIQHLAAAAAMRRSHRHGRRDGHRSRSVSHSRPQIVVFSRNEAIPGGSLHASSGQDEDHEQSSGLGSAHPFAALAAIDQGHMSGGSQLYVGHSDQGASNPSLHDERAMSRTSENQSAPVNQDTAGPSDLQSFSDTLRSRLQSASMKYKDSITKSTRGWKERWFSRSNTISGLGTEVRREVNAGIAAVSRMMERLETKDDTGPSAVPAASACSPSDANNQRTVSPNHAAVVNETSSTTCPERDAVCSEPPEIQRCFMIFGRSVCFRKFAEAFASRSRDIRLCTKGVMSHQFVA</sequence>
<keyword evidence="3" id="KW-0808">Transferase</keyword>
<reference evidence="11" key="2">
    <citation type="submission" date="2018-05" db="EMBL/GenBank/DDBJ databases">
        <title>OgluRS3 (Oryza glumaepatula Reference Sequence Version 3).</title>
        <authorList>
            <person name="Zhang J."/>
            <person name="Kudrna D."/>
            <person name="Lee S."/>
            <person name="Talag J."/>
            <person name="Welchert J."/>
            <person name="Wing R.A."/>
        </authorList>
    </citation>
    <scope>NUCLEOTIDE SEQUENCE [LARGE SCALE GENOMIC DNA]</scope>
</reference>
<reference evidence="11" key="1">
    <citation type="submission" date="2015-04" db="UniProtKB">
        <authorList>
            <consortium name="EnsemblPlants"/>
        </authorList>
    </citation>
    <scope>IDENTIFICATION</scope>
</reference>
<evidence type="ECO:0000256" key="5">
    <source>
        <dbReference type="ARBA" id="ARBA00022771"/>
    </source>
</evidence>
<dbReference type="PANTHER" id="PTHR46463:SF27">
    <property type="entry name" value="OS03G0788800 PROTEIN"/>
    <property type="match status" value="1"/>
</dbReference>
<dbReference type="GO" id="GO:0061630">
    <property type="term" value="F:ubiquitin protein ligase activity"/>
    <property type="evidence" value="ECO:0007669"/>
    <property type="project" value="UniProtKB-EC"/>
</dbReference>
<dbReference type="SMART" id="SM00184">
    <property type="entry name" value="RING"/>
    <property type="match status" value="1"/>
</dbReference>
<feature type="compositionally biased region" description="Basic residues" evidence="9">
    <location>
        <begin position="139"/>
        <end position="156"/>
    </location>
</feature>
<keyword evidence="6" id="KW-0833">Ubl conjugation pathway</keyword>
<evidence type="ECO:0000256" key="3">
    <source>
        <dbReference type="ARBA" id="ARBA00022679"/>
    </source>
</evidence>
<feature type="region of interest" description="Disordered" evidence="9">
    <location>
        <begin position="324"/>
        <end position="349"/>
    </location>
</feature>
<evidence type="ECO:0000256" key="4">
    <source>
        <dbReference type="ARBA" id="ARBA00022723"/>
    </source>
</evidence>
<dbReference type="FunFam" id="3.30.40.10:FF:000746">
    <property type="entry name" value="E3 ubiquitin-protein ligase RHF2A"/>
    <property type="match status" value="1"/>
</dbReference>
<comment type="catalytic activity">
    <reaction evidence="1">
        <text>S-ubiquitinyl-[E2 ubiquitin-conjugating enzyme]-L-cysteine + [acceptor protein]-L-lysine = [E2 ubiquitin-conjugating enzyme]-L-cysteine + N(6)-ubiquitinyl-[acceptor protein]-L-lysine.</text>
        <dbReference type="EC" id="2.3.2.27"/>
    </reaction>
</comment>
<dbReference type="STRING" id="40148.A0A0D9ZE63"/>
<dbReference type="Pfam" id="PF13639">
    <property type="entry name" value="zf-RING_2"/>
    <property type="match status" value="1"/>
</dbReference>
<dbReference type="Proteomes" id="UP000026961">
    <property type="component" value="Chromosome 3"/>
</dbReference>
<dbReference type="EC" id="2.3.2.27" evidence="2"/>
<dbReference type="SUPFAM" id="SSF57850">
    <property type="entry name" value="RING/U-box"/>
    <property type="match status" value="1"/>
</dbReference>
<dbReference type="InterPro" id="IPR013083">
    <property type="entry name" value="Znf_RING/FYVE/PHD"/>
</dbReference>
<feature type="domain" description="RING-type" evidence="10">
    <location>
        <begin position="30"/>
        <end position="70"/>
    </location>
</feature>
<dbReference type="eggNOG" id="KOG0800">
    <property type="taxonomic scope" value="Eukaryota"/>
</dbReference>
<feature type="region of interest" description="Disordered" evidence="9">
    <location>
        <begin position="212"/>
        <end position="258"/>
    </location>
</feature>
<dbReference type="EnsemblPlants" id="OGLUM03G36500.1">
    <property type="protein sequence ID" value="OGLUM03G36500.1"/>
    <property type="gene ID" value="OGLUM03G36500"/>
</dbReference>
<name>A0A0D9ZE63_9ORYZ</name>
<evidence type="ECO:0000313" key="11">
    <source>
        <dbReference type="EnsemblPlants" id="OGLUM03G36500.1"/>
    </source>
</evidence>
<dbReference type="Gramene" id="OGLUM03G36500.1">
    <property type="protein sequence ID" value="OGLUM03G36500.1"/>
    <property type="gene ID" value="OGLUM03G36500"/>
</dbReference>
<keyword evidence="4" id="KW-0479">Metal-binding</keyword>
<protein>
    <recommendedName>
        <fullName evidence="2">RING-type E3 ubiquitin transferase</fullName>
        <ecNumber evidence="2">2.3.2.27</ecNumber>
    </recommendedName>
</protein>
<evidence type="ECO:0000256" key="1">
    <source>
        <dbReference type="ARBA" id="ARBA00000900"/>
    </source>
</evidence>
<keyword evidence="12" id="KW-1185">Reference proteome</keyword>
<dbReference type="PANTHER" id="PTHR46463">
    <property type="entry name" value="ZINC FINGER, RING/FYVE/PHD-TYPE"/>
    <property type="match status" value="1"/>
</dbReference>
<keyword evidence="7" id="KW-0862">Zinc</keyword>
<dbReference type="GO" id="GO:0008270">
    <property type="term" value="F:zinc ion binding"/>
    <property type="evidence" value="ECO:0007669"/>
    <property type="project" value="UniProtKB-KW"/>
</dbReference>
<feature type="compositionally biased region" description="Low complexity" evidence="9">
    <location>
        <begin position="329"/>
        <end position="341"/>
    </location>
</feature>
<evidence type="ECO:0000256" key="6">
    <source>
        <dbReference type="ARBA" id="ARBA00022786"/>
    </source>
</evidence>
<feature type="region of interest" description="Disordered" evidence="9">
    <location>
        <begin position="135"/>
        <end position="193"/>
    </location>
</feature>
<dbReference type="InterPro" id="IPR001841">
    <property type="entry name" value="Znf_RING"/>
</dbReference>
<evidence type="ECO:0000256" key="9">
    <source>
        <dbReference type="SAM" id="MobiDB-lite"/>
    </source>
</evidence>
<evidence type="ECO:0000256" key="2">
    <source>
        <dbReference type="ARBA" id="ARBA00012483"/>
    </source>
</evidence>